<proteinExistence type="predicted"/>
<comment type="caution">
    <text evidence="2">The sequence shown here is derived from an EMBL/GenBank/DDBJ whole genome shotgun (WGS) entry which is preliminary data.</text>
</comment>
<organism evidence="2 3">
    <name type="scientific">Lasiodiplodia theobromae</name>
    <dbReference type="NCBI Taxonomy" id="45133"/>
    <lineage>
        <taxon>Eukaryota</taxon>
        <taxon>Fungi</taxon>
        <taxon>Dikarya</taxon>
        <taxon>Ascomycota</taxon>
        <taxon>Pezizomycotina</taxon>
        <taxon>Dothideomycetes</taxon>
        <taxon>Dothideomycetes incertae sedis</taxon>
        <taxon>Botryosphaeriales</taxon>
        <taxon>Botryosphaeriaceae</taxon>
        <taxon>Lasiodiplodia</taxon>
    </lineage>
</organism>
<keyword evidence="3" id="KW-1185">Reference proteome</keyword>
<reference evidence="2 3" key="1">
    <citation type="journal article" date="2019" name="Sci. Rep.">
        <title>A multi-omics analysis of the grapevine pathogen Lasiodiplodia theobromae reveals that temperature affects the expression of virulence- and pathogenicity-related genes.</title>
        <authorList>
            <person name="Felix C."/>
            <person name="Meneses R."/>
            <person name="Goncalves M.F.M."/>
            <person name="Tilleman L."/>
            <person name="Duarte A.S."/>
            <person name="Jorrin-Novo J.V."/>
            <person name="Van de Peer Y."/>
            <person name="Deforce D."/>
            <person name="Van Nieuwerburgh F."/>
            <person name="Esteves A.C."/>
            <person name="Alves A."/>
        </authorList>
    </citation>
    <scope>NUCLEOTIDE SEQUENCE [LARGE SCALE GENOMIC DNA]</scope>
    <source>
        <strain evidence="2 3">LA-SOL3</strain>
    </source>
</reference>
<dbReference type="AlphaFoldDB" id="A0A5N5D361"/>
<feature type="region of interest" description="Disordered" evidence="1">
    <location>
        <begin position="225"/>
        <end position="258"/>
    </location>
</feature>
<name>A0A5N5D361_9PEZI</name>
<dbReference type="OrthoDB" id="3554680at2759"/>
<evidence type="ECO:0000313" key="2">
    <source>
        <dbReference type="EMBL" id="KAB2572133.1"/>
    </source>
</evidence>
<gene>
    <name evidence="2" type="ORF">DBV05_g9197</name>
</gene>
<dbReference type="Proteomes" id="UP000325902">
    <property type="component" value="Unassembled WGS sequence"/>
</dbReference>
<evidence type="ECO:0000256" key="1">
    <source>
        <dbReference type="SAM" id="MobiDB-lite"/>
    </source>
</evidence>
<dbReference type="EMBL" id="VCHE01000084">
    <property type="protein sequence ID" value="KAB2572133.1"/>
    <property type="molecule type" value="Genomic_DNA"/>
</dbReference>
<sequence>MVLGAYPETDIIAPEVYCEICSYFMTRIGRSPKSDEITGSLPLICLKYSNAHGALQWTETIANALQRRFDDNIVLQIFLSALYYTIDDVSMDTPTTSLSNALMWACRSLVKVVRIPGELVETPRSGAPEVLGFEYLQDVLKDQLDSLRKKSNPLLNYPLDGFVSLIRAALDLTSVCQMEKIKDAVWLRLLFTLMEHHFELQAKEGEKVAREALNNLLIEKPSGYSQAGQTISATEDGADESPDELTPMGGGGSQTANGNPELVIDTKKTSVSLETLQQTHLFPPDILEQYQRLASVFPEKEEWCARAIAVFLHVLYKESLGSRNATNLFGELKMQRRLRMIYWGRENVDQLTAADMISVIYRK</sequence>
<accession>A0A5N5D361</accession>
<protein>
    <submittedName>
        <fullName evidence="2">Uncharacterized protein</fullName>
    </submittedName>
</protein>
<evidence type="ECO:0000313" key="3">
    <source>
        <dbReference type="Proteomes" id="UP000325902"/>
    </source>
</evidence>